<dbReference type="AlphaFoldDB" id="K0KT47"/>
<reference evidence="1 2" key="1">
    <citation type="journal article" date="2012" name="Eukaryot. Cell">
        <title>Draft genome sequence of Wickerhamomyces ciferrii NRRL Y-1031 F-60-10.</title>
        <authorList>
            <person name="Schneider J."/>
            <person name="Andrea H."/>
            <person name="Blom J."/>
            <person name="Jaenicke S."/>
            <person name="Ruckert C."/>
            <person name="Schorsch C."/>
            <person name="Szczepanowski R."/>
            <person name="Farwick M."/>
            <person name="Goesmann A."/>
            <person name="Puhler A."/>
            <person name="Schaffer S."/>
            <person name="Tauch A."/>
            <person name="Kohler T."/>
            <person name="Brinkrolf K."/>
        </authorList>
    </citation>
    <scope>NUCLEOTIDE SEQUENCE [LARGE SCALE GENOMIC DNA]</scope>
    <source>
        <strain evidence="2">ATCC 14091 / BCRC 22168 / CBS 111 / JCM 3599 / NBRC 0793 / NRRL Y-1031 F-60-10</strain>
    </source>
</reference>
<dbReference type="HOGENOM" id="CLU_1332848_0_0_1"/>
<gene>
    <name evidence="1" type="ORF">BN7_4052</name>
</gene>
<organism evidence="1 2">
    <name type="scientific">Wickerhamomyces ciferrii (strain ATCC 14091 / BCRC 22168 / CBS 111 / JCM 3599 / NBRC 0793 / NRRL Y-1031 F-60-10)</name>
    <name type="common">Yeast</name>
    <name type="synonym">Pichia ciferrii</name>
    <dbReference type="NCBI Taxonomy" id="1206466"/>
    <lineage>
        <taxon>Eukaryota</taxon>
        <taxon>Fungi</taxon>
        <taxon>Dikarya</taxon>
        <taxon>Ascomycota</taxon>
        <taxon>Saccharomycotina</taxon>
        <taxon>Saccharomycetes</taxon>
        <taxon>Phaffomycetales</taxon>
        <taxon>Wickerhamomycetaceae</taxon>
        <taxon>Wickerhamomyces</taxon>
    </lineage>
</organism>
<name>K0KT47_WICCF</name>
<comment type="caution">
    <text evidence="1">The sequence shown here is derived from an EMBL/GenBank/DDBJ whole genome shotgun (WGS) entry which is preliminary data.</text>
</comment>
<sequence length="206" mass="24004">MLLQVGVFHDIEIVKSLEEDIRCFIDGVDFSRSFYPSTFRVDELKSEISSMILDCFDTDLSGECTNFIEQIVSDRIDLYLDSIFPAEPLVDLENIENITLLFKNSKHLAKTKRASSSETIKKIKPGILKTINELDVFYNSIERVLFKHEKYLEVFMLPKSDQIEIIERIIKDTLLAHENYDKCHLIPYVHIYSVIFIEDNISELSR</sequence>
<evidence type="ECO:0000313" key="1">
    <source>
        <dbReference type="EMBL" id="CCH44488.1"/>
    </source>
</evidence>
<dbReference type="EMBL" id="CAIF01000130">
    <property type="protein sequence ID" value="CCH44488.1"/>
    <property type="molecule type" value="Genomic_DNA"/>
</dbReference>
<proteinExistence type="predicted"/>
<dbReference type="InParanoid" id="K0KT47"/>
<keyword evidence="2" id="KW-1185">Reference proteome</keyword>
<evidence type="ECO:0000313" key="2">
    <source>
        <dbReference type="Proteomes" id="UP000009328"/>
    </source>
</evidence>
<accession>K0KT47</accession>
<dbReference type="Proteomes" id="UP000009328">
    <property type="component" value="Unassembled WGS sequence"/>
</dbReference>
<protein>
    <submittedName>
        <fullName evidence="1">Uncharacterized protein</fullName>
    </submittedName>
</protein>